<dbReference type="InParanoid" id="A8WSV4"/>
<evidence type="ECO:0000313" key="4">
    <source>
        <dbReference type="WormBase" id="CBG03066"/>
    </source>
</evidence>
<keyword evidence="1" id="KW-0812">Transmembrane</keyword>
<keyword evidence="3" id="KW-1185">Reference proteome</keyword>
<dbReference type="AlphaFoldDB" id="A8WSV4"/>
<organism evidence="2 3">
    <name type="scientific">Caenorhabditis briggsae</name>
    <dbReference type="NCBI Taxonomy" id="6238"/>
    <lineage>
        <taxon>Eukaryota</taxon>
        <taxon>Metazoa</taxon>
        <taxon>Ecdysozoa</taxon>
        <taxon>Nematoda</taxon>
        <taxon>Chromadorea</taxon>
        <taxon>Rhabditida</taxon>
        <taxon>Rhabditina</taxon>
        <taxon>Rhabditomorpha</taxon>
        <taxon>Rhabditoidea</taxon>
        <taxon>Rhabditidae</taxon>
        <taxon>Peloderinae</taxon>
        <taxon>Caenorhabditis</taxon>
    </lineage>
</organism>
<reference evidence="2 3" key="1">
    <citation type="journal article" date="2003" name="PLoS Biol.">
        <title>The genome sequence of Caenorhabditis briggsae: a platform for comparative genomics.</title>
        <authorList>
            <person name="Stein L.D."/>
            <person name="Bao Z."/>
            <person name="Blasiar D."/>
            <person name="Blumenthal T."/>
            <person name="Brent M.R."/>
            <person name="Chen N."/>
            <person name="Chinwalla A."/>
            <person name="Clarke L."/>
            <person name="Clee C."/>
            <person name="Coghlan A."/>
            <person name="Coulson A."/>
            <person name="D'Eustachio P."/>
            <person name="Fitch D.H."/>
            <person name="Fulton L.A."/>
            <person name="Fulton R.E."/>
            <person name="Griffiths-Jones S."/>
            <person name="Harris T.W."/>
            <person name="Hillier L.W."/>
            <person name="Kamath R."/>
            <person name="Kuwabara P.E."/>
            <person name="Mardis E.R."/>
            <person name="Marra M.A."/>
            <person name="Miner T.L."/>
            <person name="Minx P."/>
            <person name="Mullikin J.C."/>
            <person name="Plumb R.W."/>
            <person name="Rogers J."/>
            <person name="Schein J.E."/>
            <person name="Sohrmann M."/>
            <person name="Spieth J."/>
            <person name="Stajich J.E."/>
            <person name="Wei C."/>
            <person name="Willey D."/>
            <person name="Wilson R.K."/>
            <person name="Durbin R."/>
            <person name="Waterston R.H."/>
        </authorList>
    </citation>
    <scope>NUCLEOTIDE SEQUENCE [LARGE SCALE GENOMIC DNA]</scope>
    <source>
        <strain evidence="2 3">AF16</strain>
    </source>
</reference>
<evidence type="ECO:0000313" key="3">
    <source>
        <dbReference type="Proteomes" id="UP000008549"/>
    </source>
</evidence>
<dbReference type="FunCoup" id="A8WSV4">
    <property type="interactions" value="17"/>
</dbReference>
<keyword evidence="1" id="KW-1133">Transmembrane helix</keyword>
<dbReference type="WormBase" id="CBG03066">
    <property type="protein sequence ID" value="CBP47165"/>
    <property type="gene ID" value="WBGene00026006"/>
    <property type="gene designation" value="Cbr-txt-13"/>
</dbReference>
<gene>
    <name evidence="4" type="primary">txt-13</name>
    <name evidence="2 4" type="ORF">CBG03066</name>
    <name evidence="2" type="ORF">CBG_03066</name>
</gene>
<dbReference type="STRING" id="6238.A8WSV4"/>
<dbReference type="HOGENOM" id="CLU_181753_0_0_1"/>
<protein>
    <submittedName>
        <fullName evidence="2">Protein CBG03066</fullName>
    </submittedName>
</protein>
<evidence type="ECO:0000256" key="1">
    <source>
        <dbReference type="SAM" id="Phobius"/>
    </source>
</evidence>
<dbReference type="Proteomes" id="UP000008549">
    <property type="component" value="Unassembled WGS sequence"/>
</dbReference>
<evidence type="ECO:0000313" key="2">
    <source>
        <dbReference type="EMBL" id="CAP23563.2"/>
    </source>
</evidence>
<sequence>MTLCGWPTECTEISCCESYIFRLYLLIFTFHTIVLLLSCYPIIGATEEKRRNRLRRQDTEEQHRIDERSFEETKYLRRFSELK</sequence>
<name>A8WSV4_CAEBR</name>
<feature type="transmembrane region" description="Helical" evidence="1">
    <location>
        <begin position="23"/>
        <end position="46"/>
    </location>
</feature>
<accession>A8WSV4</accession>
<reference evidence="2 3" key="2">
    <citation type="journal article" date="2011" name="PLoS Genet.">
        <title>Caenorhabditis briggsae recombinant inbred line genotypes reveal inter-strain incompatibility and the evolution of recombination.</title>
        <authorList>
            <person name="Ross J.A."/>
            <person name="Koboldt D.C."/>
            <person name="Staisch J.E."/>
            <person name="Chamberlin H.M."/>
            <person name="Gupta B.P."/>
            <person name="Miller R.D."/>
            <person name="Baird S.E."/>
            <person name="Haag E.S."/>
        </authorList>
    </citation>
    <scope>NUCLEOTIDE SEQUENCE [LARGE SCALE GENOMIC DNA]</scope>
    <source>
        <strain evidence="2 3">AF16</strain>
    </source>
</reference>
<dbReference type="EMBL" id="HE601438">
    <property type="protein sequence ID" value="CAP23563.2"/>
    <property type="molecule type" value="Genomic_DNA"/>
</dbReference>
<dbReference type="eggNOG" id="ENOG502SYZD">
    <property type="taxonomic scope" value="Eukaryota"/>
</dbReference>
<keyword evidence="1" id="KW-0472">Membrane</keyword>
<proteinExistence type="predicted"/>